<evidence type="ECO:0000313" key="2">
    <source>
        <dbReference type="Proteomes" id="UP000299102"/>
    </source>
</evidence>
<gene>
    <name evidence="1" type="ORF">EVAR_94674_1</name>
</gene>
<dbReference type="Proteomes" id="UP000299102">
    <property type="component" value="Unassembled WGS sequence"/>
</dbReference>
<organism evidence="1 2">
    <name type="scientific">Eumeta variegata</name>
    <name type="common">Bagworm moth</name>
    <name type="synonym">Eumeta japonica</name>
    <dbReference type="NCBI Taxonomy" id="151549"/>
    <lineage>
        <taxon>Eukaryota</taxon>
        <taxon>Metazoa</taxon>
        <taxon>Ecdysozoa</taxon>
        <taxon>Arthropoda</taxon>
        <taxon>Hexapoda</taxon>
        <taxon>Insecta</taxon>
        <taxon>Pterygota</taxon>
        <taxon>Neoptera</taxon>
        <taxon>Endopterygota</taxon>
        <taxon>Lepidoptera</taxon>
        <taxon>Glossata</taxon>
        <taxon>Ditrysia</taxon>
        <taxon>Tineoidea</taxon>
        <taxon>Psychidae</taxon>
        <taxon>Oiketicinae</taxon>
        <taxon>Eumeta</taxon>
    </lineage>
</organism>
<sequence length="90" mass="9821">MKQWVAVQAKQALIRVCGKSILRLTEPQRENELVQRVRQNTVSQNTGCGAALSLYSDASADGVRGSLVRALARRALSVPGGRRAESRIFV</sequence>
<reference evidence="1 2" key="1">
    <citation type="journal article" date="2019" name="Commun. Biol.">
        <title>The bagworm genome reveals a unique fibroin gene that provides high tensile strength.</title>
        <authorList>
            <person name="Kono N."/>
            <person name="Nakamura H."/>
            <person name="Ohtoshi R."/>
            <person name="Tomita M."/>
            <person name="Numata K."/>
            <person name="Arakawa K."/>
        </authorList>
    </citation>
    <scope>NUCLEOTIDE SEQUENCE [LARGE SCALE GENOMIC DNA]</scope>
</reference>
<proteinExistence type="predicted"/>
<protein>
    <submittedName>
        <fullName evidence="1">Uncharacterized protein</fullName>
    </submittedName>
</protein>
<comment type="caution">
    <text evidence="1">The sequence shown here is derived from an EMBL/GenBank/DDBJ whole genome shotgun (WGS) entry which is preliminary data.</text>
</comment>
<dbReference type="EMBL" id="BGZK01003219">
    <property type="protein sequence ID" value="GBO98871.1"/>
    <property type="molecule type" value="Genomic_DNA"/>
</dbReference>
<accession>A0A4C1S9N0</accession>
<name>A0A4C1S9N0_EUMVA</name>
<keyword evidence="2" id="KW-1185">Reference proteome</keyword>
<dbReference type="AlphaFoldDB" id="A0A4C1S9N0"/>
<evidence type="ECO:0000313" key="1">
    <source>
        <dbReference type="EMBL" id="GBO98871.1"/>
    </source>
</evidence>